<reference evidence="2 3" key="1">
    <citation type="submission" date="2024-04" db="EMBL/GenBank/DDBJ databases">
        <title>Tritrichomonas musculus Genome.</title>
        <authorList>
            <person name="Alves-Ferreira E."/>
            <person name="Grigg M."/>
            <person name="Lorenzi H."/>
            <person name="Galac M."/>
        </authorList>
    </citation>
    <scope>NUCLEOTIDE SEQUENCE [LARGE SCALE GENOMIC DNA]</scope>
    <source>
        <strain evidence="2 3">EAF2021</strain>
    </source>
</reference>
<dbReference type="PROSITE" id="PS50011">
    <property type="entry name" value="PROTEIN_KINASE_DOM"/>
    <property type="match status" value="1"/>
</dbReference>
<dbReference type="InterPro" id="IPR011009">
    <property type="entry name" value="Kinase-like_dom_sf"/>
</dbReference>
<dbReference type="SUPFAM" id="SSF56112">
    <property type="entry name" value="Protein kinase-like (PK-like)"/>
    <property type="match status" value="1"/>
</dbReference>
<gene>
    <name evidence="2" type="ORF">M9Y10_021289</name>
</gene>
<sequence>MNDKNSDVQSIQRLVDEFEIMNMLKHPNIIKAFRIYINDKNIPPSILLQYCPMNLDVLIKTKKLSKVQQVFYIYQIAEGMKYIHSRKIIHQNLKTTNILISENGTIKICGFEKSKKIQSKKLSEKEQLKMMSDVNSFGVIMYFILSGGSFPKVKNETVLASFPLVARKMIEFCWSSEFDCRPTFDIFCEVLQKNNFDLISLSQQEIQEVSRMINQFNSGD</sequence>
<name>A0ABR2HDI7_9EUKA</name>
<evidence type="ECO:0000259" key="1">
    <source>
        <dbReference type="PROSITE" id="PS50011"/>
    </source>
</evidence>
<dbReference type="Gene3D" id="1.10.510.10">
    <property type="entry name" value="Transferase(Phosphotransferase) domain 1"/>
    <property type="match status" value="1"/>
</dbReference>
<feature type="domain" description="Protein kinase" evidence="1">
    <location>
        <begin position="1"/>
        <end position="220"/>
    </location>
</feature>
<proteinExistence type="predicted"/>
<evidence type="ECO:0000313" key="2">
    <source>
        <dbReference type="EMBL" id="KAK8845109.1"/>
    </source>
</evidence>
<dbReference type="Pfam" id="PF00069">
    <property type="entry name" value="Pkinase"/>
    <property type="match status" value="1"/>
</dbReference>
<evidence type="ECO:0000313" key="3">
    <source>
        <dbReference type="Proteomes" id="UP001470230"/>
    </source>
</evidence>
<dbReference type="PANTHER" id="PTHR44329">
    <property type="entry name" value="SERINE/THREONINE-PROTEIN KINASE TNNI3K-RELATED"/>
    <property type="match status" value="1"/>
</dbReference>
<comment type="caution">
    <text evidence="2">The sequence shown here is derived from an EMBL/GenBank/DDBJ whole genome shotgun (WGS) entry which is preliminary data.</text>
</comment>
<keyword evidence="3" id="KW-1185">Reference proteome</keyword>
<dbReference type="EMBL" id="JAPFFF010000031">
    <property type="protein sequence ID" value="KAK8845109.1"/>
    <property type="molecule type" value="Genomic_DNA"/>
</dbReference>
<dbReference type="PIRSF" id="PIRSF000654">
    <property type="entry name" value="Integrin-linked_kinase"/>
    <property type="match status" value="1"/>
</dbReference>
<organism evidence="2 3">
    <name type="scientific">Tritrichomonas musculus</name>
    <dbReference type="NCBI Taxonomy" id="1915356"/>
    <lineage>
        <taxon>Eukaryota</taxon>
        <taxon>Metamonada</taxon>
        <taxon>Parabasalia</taxon>
        <taxon>Tritrichomonadida</taxon>
        <taxon>Tritrichomonadidae</taxon>
        <taxon>Tritrichomonas</taxon>
    </lineage>
</organism>
<dbReference type="Proteomes" id="UP001470230">
    <property type="component" value="Unassembled WGS sequence"/>
</dbReference>
<accession>A0ABR2HDI7</accession>
<dbReference type="InterPro" id="IPR000719">
    <property type="entry name" value="Prot_kinase_dom"/>
</dbReference>
<protein>
    <recommendedName>
        <fullName evidence="1">Protein kinase domain-containing protein</fullName>
    </recommendedName>
</protein>
<dbReference type="InterPro" id="IPR051681">
    <property type="entry name" value="Ser/Thr_Kinases-Pseudokinases"/>
</dbReference>